<dbReference type="KEGG" id="ntd:EGO55_06850"/>
<comment type="caution">
    <text evidence="2">The sequence shown here is derived from an EMBL/GenBank/DDBJ whole genome shotgun (WGS) entry which is preliminary data.</text>
</comment>
<feature type="domain" description="Xylose isomerase-like TIM barrel" evidence="1">
    <location>
        <begin position="38"/>
        <end position="274"/>
    </location>
</feature>
<keyword evidence="3" id="KW-1185">Reference proteome</keyword>
<dbReference type="AlphaFoldDB" id="U2YB79"/>
<dbReference type="InterPro" id="IPR036237">
    <property type="entry name" value="Xyl_isomerase-like_sf"/>
</dbReference>
<dbReference type="InterPro" id="IPR013022">
    <property type="entry name" value="Xyl_isomerase-like_TIM-brl"/>
</dbReference>
<dbReference type="OrthoDB" id="7507692at2"/>
<accession>U2YB79</accession>
<dbReference type="PANTHER" id="PTHR12110">
    <property type="entry name" value="HYDROXYPYRUVATE ISOMERASE"/>
    <property type="match status" value="1"/>
</dbReference>
<dbReference type="InterPro" id="IPR050312">
    <property type="entry name" value="IolE/XylAMocC-like"/>
</dbReference>
<dbReference type="eggNOG" id="COG1082">
    <property type="taxonomic scope" value="Bacteria"/>
</dbReference>
<protein>
    <recommendedName>
        <fullName evidence="1">Xylose isomerase-like TIM barrel domain-containing protein</fullName>
    </recommendedName>
</protein>
<organism evidence="2 3">
    <name type="scientific">Caenibius tardaugens NBRC 16725</name>
    <dbReference type="NCBI Taxonomy" id="1219035"/>
    <lineage>
        <taxon>Bacteria</taxon>
        <taxon>Pseudomonadati</taxon>
        <taxon>Pseudomonadota</taxon>
        <taxon>Alphaproteobacteria</taxon>
        <taxon>Sphingomonadales</taxon>
        <taxon>Erythrobacteraceae</taxon>
        <taxon>Caenibius</taxon>
    </lineage>
</organism>
<dbReference type="EMBL" id="BASZ01000011">
    <property type="protein sequence ID" value="GAD50721.1"/>
    <property type="molecule type" value="Genomic_DNA"/>
</dbReference>
<evidence type="ECO:0000259" key="1">
    <source>
        <dbReference type="Pfam" id="PF01261"/>
    </source>
</evidence>
<dbReference type="PANTHER" id="PTHR12110:SF48">
    <property type="entry name" value="BLL3656 PROTEIN"/>
    <property type="match status" value="1"/>
</dbReference>
<gene>
    <name evidence="2" type="ORF">NT2_11_00290</name>
</gene>
<dbReference type="RefSeq" id="WP_021691539.1">
    <property type="nucleotide sequence ID" value="NZ_BASZ01000011.1"/>
</dbReference>
<dbReference type="Pfam" id="PF01261">
    <property type="entry name" value="AP_endonuc_2"/>
    <property type="match status" value="1"/>
</dbReference>
<sequence length="288" mass="30397">MVLPADPLLVASYFTLAGNVQPFDESTVSPVPFARRAEAAARAGYRGIGLGVQDAEHLIASLGAAEIRHIVAANGLEFLELEVLVDWYADGDRRAQSDAARAFLLGAAGDLGAVHLKVGGDLSGEDWPMDRVIADFAQLCDDAAKVGTGICIELFPGSSIADIATGKAIAAGAGRRNGGLLLDIWHMVRGGIDFAEIAALDAAHILHIEIDNADAVQVGTILDDTICRRRLCGEGDLPLPAFLDAVAATGYRGAWGVEILSDEHRARDPETAAQLSFNAARRFFPKSD</sequence>
<dbReference type="SUPFAM" id="SSF51658">
    <property type="entry name" value="Xylose isomerase-like"/>
    <property type="match status" value="1"/>
</dbReference>
<dbReference type="Gene3D" id="3.20.20.150">
    <property type="entry name" value="Divalent-metal-dependent TIM barrel enzymes"/>
    <property type="match status" value="1"/>
</dbReference>
<reference evidence="2 3" key="1">
    <citation type="submission" date="2013-09" db="EMBL/GenBank/DDBJ databases">
        <title>Whole genome shotgun sequence of Novosphingobium tardaugens NBRC 16725.</title>
        <authorList>
            <person name="Isaki S."/>
            <person name="Hosoyama A."/>
            <person name="Tsuchikane K."/>
            <person name="Katsumata H."/>
            <person name="Ando Y."/>
            <person name="Yamazaki S."/>
            <person name="Fujita N."/>
        </authorList>
    </citation>
    <scope>NUCLEOTIDE SEQUENCE [LARGE SCALE GENOMIC DNA]</scope>
    <source>
        <strain evidence="2 3">NBRC 16725</strain>
    </source>
</reference>
<evidence type="ECO:0000313" key="3">
    <source>
        <dbReference type="Proteomes" id="UP000016568"/>
    </source>
</evidence>
<evidence type="ECO:0000313" key="2">
    <source>
        <dbReference type="EMBL" id="GAD50721.1"/>
    </source>
</evidence>
<dbReference type="Proteomes" id="UP000016568">
    <property type="component" value="Unassembled WGS sequence"/>
</dbReference>
<proteinExistence type="predicted"/>
<name>U2YB79_9SPHN</name>